<dbReference type="InterPro" id="IPR000644">
    <property type="entry name" value="CBS_dom"/>
</dbReference>
<dbReference type="SUPFAM" id="SSF54631">
    <property type="entry name" value="CBS-domain pair"/>
    <property type="match status" value="1"/>
</dbReference>
<dbReference type="Pfam" id="PF00571">
    <property type="entry name" value="CBS"/>
    <property type="match status" value="2"/>
</dbReference>
<dbReference type="Pfam" id="PF01381">
    <property type="entry name" value="HTH_3"/>
    <property type="match status" value="1"/>
</dbReference>
<dbReference type="STRING" id="593117.TGAM_0955"/>
<dbReference type="eggNOG" id="arCOG00608">
    <property type="taxonomic scope" value="Archaea"/>
</dbReference>
<dbReference type="Proteomes" id="UP000001488">
    <property type="component" value="Chromosome"/>
</dbReference>
<dbReference type="PANTHER" id="PTHR43080">
    <property type="entry name" value="CBS DOMAIN-CONTAINING PROTEIN CBSX3, MITOCHONDRIAL"/>
    <property type="match status" value="1"/>
</dbReference>
<feature type="domain" description="CBS" evidence="4">
    <location>
        <begin position="77"/>
        <end position="132"/>
    </location>
</feature>
<gene>
    <name evidence="5" type="ordered locus">TGAM_0955</name>
</gene>
<name>C5A5E5_THEGJ</name>
<reference evidence="5 6" key="1">
    <citation type="journal article" date="2007" name="Genome Biol.">
        <title>Genome analysis and genome-wide proteomics of Thermococcus gammatolerans, the most radioresistant organism known amongst the Archaea.</title>
        <authorList>
            <person name="Zivanovic Y."/>
            <person name="Armengaud J."/>
            <person name="Lagorce A."/>
            <person name="Leplat C."/>
            <person name="Guerin P."/>
            <person name="Dutertre M."/>
            <person name="Anthouard V."/>
            <person name="Forterre P."/>
            <person name="Wincker P."/>
            <person name="Confalonieri F."/>
        </authorList>
    </citation>
    <scope>NUCLEOTIDE SEQUENCE [LARGE SCALE GENOMIC DNA]</scope>
    <source>
        <strain evidence="6">DSM 15229 / JCM 11827 / EJ3</strain>
    </source>
</reference>
<dbReference type="SMART" id="SM00530">
    <property type="entry name" value="HTH_XRE"/>
    <property type="match status" value="1"/>
</dbReference>
<keyword evidence="1 2" id="KW-0129">CBS domain</keyword>
<dbReference type="SMART" id="SM00116">
    <property type="entry name" value="CBS"/>
    <property type="match status" value="2"/>
</dbReference>
<dbReference type="GO" id="GO:0003677">
    <property type="term" value="F:DNA binding"/>
    <property type="evidence" value="ECO:0007669"/>
    <property type="project" value="InterPro"/>
</dbReference>
<dbReference type="InterPro" id="IPR046342">
    <property type="entry name" value="CBS_dom_sf"/>
</dbReference>
<dbReference type="PANTHER" id="PTHR43080:SF4">
    <property type="entry name" value="CRO-LIKE PROTEIN"/>
    <property type="match status" value="1"/>
</dbReference>
<protein>
    <submittedName>
        <fullName evidence="5">Transcription regulator, putative</fullName>
    </submittedName>
</protein>
<dbReference type="GeneID" id="7986912"/>
<dbReference type="CDD" id="cd00093">
    <property type="entry name" value="HTH_XRE"/>
    <property type="match status" value="1"/>
</dbReference>
<dbReference type="HOGENOM" id="CLU_116133_0_0_2"/>
<keyword evidence="6" id="KW-1185">Reference proteome</keyword>
<dbReference type="InterPro" id="IPR010982">
    <property type="entry name" value="Lambda_DNA-bd_dom_sf"/>
</dbReference>
<dbReference type="AlphaFoldDB" id="C5A5E5"/>
<dbReference type="PROSITE" id="PS50943">
    <property type="entry name" value="HTH_CROC1"/>
    <property type="match status" value="1"/>
</dbReference>
<dbReference type="SUPFAM" id="SSF47413">
    <property type="entry name" value="lambda repressor-like DNA-binding domains"/>
    <property type="match status" value="1"/>
</dbReference>
<organism evidence="5 6">
    <name type="scientific">Thermococcus gammatolerans (strain DSM 15229 / JCM 11827 / EJ3)</name>
    <dbReference type="NCBI Taxonomy" id="593117"/>
    <lineage>
        <taxon>Archaea</taxon>
        <taxon>Methanobacteriati</taxon>
        <taxon>Methanobacteriota</taxon>
        <taxon>Thermococci</taxon>
        <taxon>Thermococcales</taxon>
        <taxon>Thermococcaceae</taxon>
        <taxon>Thermococcus</taxon>
    </lineage>
</organism>
<accession>C5A5E5</accession>
<evidence type="ECO:0000313" key="6">
    <source>
        <dbReference type="Proteomes" id="UP000001488"/>
    </source>
</evidence>
<dbReference type="KEGG" id="tga:TGAM_0955"/>
<dbReference type="PROSITE" id="PS51371">
    <property type="entry name" value="CBS"/>
    <property type="match status" value="1"/>
</dbReference>
<dbReference type="EMBL" id="CP001398">
    <property type="protein sequence ID" value="ACS33457.1"/>
    <property type="molecule type" value="Genomic_DNA"/>
</dbReference>
<sequence>MVITVIIPRPIDPSIIRKIRKELGITQEELARKAGVTQAYIAKLESGKVDPRLSTFNRILQALLECKRALPKAKDVMSSPVISVKPYEKVETVIKLMNSHNISQIPVISGSKVVGSVTERSLVRRSLEYEDIYDRKVLEVMDEPFPIVNEEEDLEVVKYLLEEHPAVLVQDRTGRIVGIITRVDIFKGRTAAESL</sequence>
<dbReference type="RefSeq" id="WP_015858571.1">
    <property type="nucleotide sequence ID" value="NC_012804.1"/>
</dbReference>
<dbReference type="PATRIC" id="fig|593117.10.peg.950"/>
<evidence type="ECO:0000259" key="4">
    <source>
        <dbReference type="PROSITE" id="PS51371"/>
    </source>
</evidence>
<evidence type="ECO:0000313" key="5">
    <source>
        <dbReference type="EMBL" id="ACS33457.1"/>
    </source>
</evidence>
<dbReference type="InterPro" id="IPR051257">
    <property type="entry name" value="Diverse_CBS-Domain"/>
</dbReference>
<dbReference type="InterPro" id="IPR001387">
    <property type="entry name" value="Cro/C1-type_HTH"/>
</dbReference>
<feature type="domain" description="HTH cro/C1-type" evidence="3">
    <location>
        <begin position="16"/>
        <end position="63"/>
    </location>
</feature>
<dbReference type="PaxDb" id="593117-TGAM_0955"/>
<evidence type="ECO:0000256" key="2">
    <source>
        <dbReference type="PROSITE-ProRule" id="PRU00703"/>
    </source>
</evidence>
<dbReference type="Gene3D" id="3.10.580.10">
    <property type="entry name" value="CBS-domain"/>
    <property type="match status" value="1"/>
</dbReference>
<proteinExistence type="predicted"/>
<dbReference type="Gene3D" id="1.10.260.40">
    <property type="entry name" value="lambda repressor-like DNA-binding domains"/>
    <property type="match status" value="1"/>
</dbReference>
<dbReference type="InterPro" id="IPR017158">
    <property type="entry name" value="Tscrpt-reg_CBS-contain_prd"/>
</dbReference>
<evidence type="ECO:0000259" key="3">
    <source>
        <dbReference type="PROSITE" id="PS50943"/>
    </source>
</evidence>
<evidence type="ECO:0000256" key="1">
    <source>
        <dbReference type="ARBA" id="ARBA00023122"/>
    </source>
</evidence>
<dbReference type="PIRSF" id="PIRSF037253">
    <property type="entry name" value="HTH_CBS_prd"/>
    <property type="match status" value="1"/>
</dbReference>